<organism evidence="3 4">
    <name type="scientific">Arachis hypogaea</name>
    <name type="common">Peanut</name>
    <dbReference type="NCBI Taxonomy" id="3818"/>
    <lineage>
        <taxon>Eukaryota</taxon>
        <taxon>Viridiplantae</taxon>
        <taxon>Streptophyta</taxon>
        <taxon>Embryophyta</taxon>
        <taxon>Tracheophyta</taxon>
        <taxon>Spermatophyta</taxon>
        <taxon>Magnoliopsida</taxon>
        <taxon>eudicotyledons</taxon>
        <taxon>Gunneridae</taxon>
        <taxon>Pentapetalae</taxon>
        <taxon>rosids</taxon>
        <taxon>fabids</taxon>
        <taxon>Fabales</taxon>
        <taxon>Fabaceae</taxon>
        <taxon>Papilionoideae</taxon>
        <taxon>50 kb inversion clade</taxon>
        <taxon>dalbergioids sensu lato</taxon>
        <taxon>Dalbergieae</taxon>
        <taxon>Pterocarpus clade</taxon>
        <taxon>Arachis</taxon>
    </lineage>
</organism>
<reference evidence="3 4" key="1">
    <citation type="submission" date="2019-01" db="EMBL/GenBank/DDBJ databases">
        <title>Sequencing of cultivated peanut Arachis hypogaea provides insights into genome evolution and oil improvement.</title>
        <authorList>
            <person name="Chen X."/>
        </authorList>
    </citation>
    <scope>NUCLEOTIDE SEQUENCE [LARGE SCALE GENOMIC DNA]</scope>
    <source>
        <strain evidence="4">cv. Fuhuasheng</strain>
        <tissue evidence="3">Leaves</tissue>
    </source>
</reference>
<sequence length="259" mass="30102">MWRNIYGLLVFIMLLILDNTGSENVTVLGLPMNGLPVTGITLSSFAALKGECFHQFGVALTKSDCRGSSIRLMWLRDLKERLQFINENSIQRYVKCHIMLLLGTILFGDKSGASVHWKYLPLLRDFGSTGQWRNWERGDRRYRYLSLAHFRKSLDELQKGHFVWVAYGVDRIDLDIIPEDINMHSVVWSAMVPLISFECIEWHATDRFRRQFSFVQGAHGETLTGPKNFDWARATSYSFWVIQWTNRYNHILTELPVPP</sequence>
<gene>
    <name evidence="3" type="ORF">Ahy_B07g087192</name>
</gene>
<evidence type="ECO:0000259" key="2">
    <source>
        <dbReference type="Pfam" id="PF10536"/>
    </source>
</evidence>
<evidence type="ECO:0000313" key="4">
    <source>
        <dbReference type="Proteomes" id="UP000289738"/>
    </source>
</evidence>
<proteinExistence type="predicted"/>
<feature type="signal peptide" evidence="1">
    <location>
        <begin position="1"/>
        <end position="22"/>
    </location>
</feature>
<dbReference type="InterPro" id="IPR019557">
    <property type="entry name" value="AminoTfrase-like_pln_mobile"/>
</dbReference>
<dbReference type="AlphaFoldDB" id="A0A444YBG8"/>
<name>A0A444YBG8_ARAHY</name>
<dbReference type="InterPro" id="IPR044824">
    <property type="entry name" value="MAIN-like"/>
</dbReference>
<dbReference type="PANTHER" id="PTHR46033:SF8">
    <property type="entry name" value="PROTEIN MAINTENANCE OF MERISTEMS-LIKE"/>
    <property type="match status" value="1"/>
</dbReference>
<dbReference type="Proteomes" id="UP000289738">
    <property type="component" value="Chromosome B07"/>
</dbReference>
<feature type="domain" description="Aminotransferase-like plant mobile" evidence="2">
    <location>
        <begin position="132"/>
        <end position="251"/>
    </location>
</feature>
<evidence type="ECO:0000256" key="1">
    <source>
        <dbReference type="SAM" id="SignalP"/>
    </source>
</evidence>
<keyword evidence="1" id="KW-0732">Signal</keyword>
<comment type="caution">
    <text evidence="3">The sequence shown here is derived from an EMBL/GenBank/DDBJ whole genome shotgun (WGS) entry which is preliminary data.</text>
</comment>
<dbReference type="EMBL" id="SDMP01000017">
    <property type="protein sequence ID" value="RYQ99284.1"/>
    <property type="molecule type" value="Genomic_DNA"/>
</dbReference>
<feature type="chain" id="PRO_5019350202" description="Aminotransferase-like plant mobile domain-containing protein" evidence="1">
    <location>
        <begin position="23"/>
        <end position="259"/>
    </location>
</feature>
<evidence type="ECO:0000313" key="3">
    <source>
        <dbReference type="EMBL" id="RYQ99284.1"/>
    </source>
</evidence>
<dbReference type="GO" id="GO:0010073">
    <property type="term" value="P:meristem maintenance"/>
    <property type="evidence" value="ECO:0007669"/>
    <property type="project" value="InterPro"/>
</dbReference>
<dbReference type="Pfam" id="PF10536">
    <property type="entry name" value="PMD"/>
    <property type="match status" value="1"/>
</dbReference>
<accession>A0A444YBG8</accession>
<keyword evidence="4" id="KW-1185">Reference proteome</keyword>
<protein>
    <recommendedName>
        <fullName evidence="2">Aminotransferase-like plant mobile domain-containing protein</fullName>
    </recommendedName>
</protein>
<dbReference type="PANTHER" id="PTHR46033">
    <property type="entry name" value="PROTEIN MAIN-LIKE 2"/>
    <property type="match status" value="1"/>
</dbReference>